<organism evidence="2 3">
    <name type="scientific">Botryotinia fuckeliana (strain T4)</name>
    <name type="common">Noble rot fungus</name>
    <name type="synonym">Botrytis cinerea</name>
    <dbReference type="NCBI Taxonomy" id="999810"/>
    <lineage>
        <taxon>Eukaryota</taxon>
        <taxon>Fungi</taxon>
        <taxon>Dikarya</taxon>
        <taxon>Ascomycota</taxon>
        <taxon>Pezizomycotina</taxon>
        <taxon>Leotiomycetes</taxon>
        <taxon>Helotiales</taxon>
        <taxon>Sclerotiniaceae</taxon>
        <taxon>Botrytis</taxon>
    </lineage>
</organism>
<dbReference type="Proteomes" id="UP000008177">
    <property type="component" value="Unplaced contigs"/>
</dbReference>
<dbReference type="HOGENOM" id="CLU_3068395_0_0_1"/>
<dbReference type="InParanoid" id="G2Y809"/>
<protein>
    <submittedName>
        <fullName evidence="2">Uncharacterized protein</fullName>
    </submittedName>
</protein>
<reference evidence="3" key="1">
    <citation type="journal article" date="2011" name="PLoS Genet.">
        <title>Genomic analysis of the necrotrophic fungal pathogens Sclerotinia sclerotiorum and Botrytis cinerea.</title>
        <authorList>
            <person name="Amselem J."/>
            <person name="Cuomo C.A."/>
            <person name="van Kan J.A."/>
            <person name="Viaud M."/>
            <person name="Benito E.P."/>
            <person name="Couloux A."/>
            <person name="Coutinho P.M."/>
            <person name="de Vries R.P."/>
            <person name="Dyer P.S."/>
            <person name="Fillinger S."/>
            <person name="Fournier E."/>
            <person name="Gout L."/>
            <person name="Hahn M."/>
            <person name="Kohn L."/>
            <person name="Lapalu N."/>
            <person name="Plummer K.M."/>
            <person name="Pradier J.M."/>
            <person name="Quevillon E."/>
            <person name="Sharon A."/>
            <person name="Simon A."/>
            <person name="ten Have A."/>
            <person name="Tudzynski B."/>
            <person name="Tudzynski P."/>
            <person name="Wincker P."/>
            <person name="Andrew M."/>
            <person name="Anthouard V."/>
            <person name="Beever R.E."/>
            <person name="Beffa R."/>
            <person name="Benoit I."/>
            <person name="Bouzid O."/>
            <person name="Brault B."/>
            <person name="Chen Z."/>
            <person name="Choquer M."/>
            <person name="Collemare J."/>
            <person name="Cotton P."/>
            <person name="Danchin E.G."/>
            <person name="Da Silva C."/>
            <person name="Gautier A."/>
            <person name="Giraud C."/>
            <person name="Giraud T."/>
            <person name="Gonzalez C."/>
            <person name="Grossetete S."/>
            <person name="Guldener U."/>
            <person name="Henrissat B."/>
            <person name="Howlett B.J."/>
            <person name="Kodira C."/>
            <person name="Kretschmer M."/>
            <person name="Lappartient A."/>
            <person name="Leroch M."/>
            <person name="Levis C."/>
            <person name="Mauceli E."/>
            <person name="Neuveglise C."/>
            <person name="Oeser B."/>
            <person name="Pearson M."/>
            <person name="Poulain J."/>
            <person name="Poussereau N."/>
            <person name="Quesneville H."/>
            <person name="Rascle C."/>
            <person name="Schumacher J."/>
            <person name="Segurens B."/>
            <person name="Sexton A."/>
            <person name="Silva E."/>
            <person name="Sirven C."/>
            <person name="Soanes D.M."/>
            <person name="Talbot N.J."/>
            <person name="Templeton M."/>
            <person name="Yandava C."/>
            <person name="Yarden O."/>
            <person name="Zeng Q."/>
            <person name="Rollins J.A."/>
            <person name="Lebrun M.H."/>
            <person name="Dickman M."/>
        </authorList>
    </citation>
    <scope>NUCLEOTIDE SEQUENCE [LARGE SCALE GENOMIC DNA]</scope>
    <source>
        <strain evidence="3">T4</strain>
    </source>
</reference>
<proteinExistence type="predicted"/>
<gene>
    <name evidence="2" type="ORF">BofuT4_uP033790.1</name>
</gene>
<name>G2Y809_BOTF4</name>
<sequence>MPARQNSRQHWLPCEPAVCGAEAFDERDMLPSFERGQSPHGSWILRGTKQDLP</sequence>
<dbReference type="EMBL" id="FQ790296">
    <property type="protein sequence ID" value="CCD48737.1"/>
    <property type="molecule type" value="Genomic_DNA"/>
</dbReference>
<evidence type="ECO:0000256" key="1">
    <source>
        <dbReference type="SAM" id="MobiDB-lite"/>
    </source>
</evidence>
<dbReference type="AlphaFoldDB" id="G2Y809"/>
<evidence type="ECO:0000313" key="3">
    <source>
        <dbReference type="Proteomes" id="UP000008177"/>
    </source>
</evidence>
<accession>G2Y809</accession>
<feature type="region of interest" description="Disordered" evidence="1">
    <location>
        <begin position="33"/>
        <end position="53"/>
    </location>
</feature>
<evidence type="ECO:0000313" key="2">
    <source>
        <dbReference type="EMBL" id="CCD48737.1"/>
    </source>
</evidence>